<name>A0A4C1SU95_EUMVA</name>
<organism evidence="2 3">
    <name type="scientific">Eumeta variegata</name>
    <name type="common">Bagworm moth</name>
    <name type="synonym">Eumeta japonica</name>
    <dbReference type="NCBI Taxonomy" id="151549"/>
    <lineage>
        <taxon>Eukaryota</taxon>
        <taxon>Metazoa</taxon>
        <taxon>Ecdysozoa</taxon>
        <taxon>Arthropoda</taxon>
        <taxon>Hexapoda</taxon>
        <taxon>Insecta</taxon>
        <taxon>Pterygota</taxon>
        <taxon>Neoptera</taxon>
        <taxon>Endopterygota</taxon>
        <taxon>Lepidoptera</taxon>
        <taxon>Glossata</taxon>
        <taxon>Ditrysia</taxon>
        <taxon>Tineoidea</taxon>
        <taxon>Psychidae</taxon>
        <taxon>Oiketicinae</taxon>
        <taxon>Eumeta</taxon>
    </lineage>
</organism>
<proteinExistence type="predicted"/>
<dbReference type="EMBL" id="BGZK01000018">
    <property type="protein sequence ID" value="GBP05474.1"/>
    <property type="molecule type" value="Genomic_DNA"/>
</dbReference>
<evidence type="ECO:0000313" key="3">
    <source>
        <dbReference type="Proteomes" id="UP000299102"/>
    </source>
</evidence>
<dbReference type="Proteomes" id="UP000299102">
    <property type="component" value="Unassembled WGS sequence"/>
</dbReference>
<accession>A0A4C1SU95</accession>
<dbReference type="OrthoDB" id="7454535at2759"/>
<feature type="compositionally biased region" description="Basic and acidic residues" evidence="1">
    <location>
        <begin position="288"/>
        <end position="299"/>
    </location>
</feature>
<evidence type="ECO:0000256" key="1">
    <source>
        <dbReference type="SAM" id="MobiDB-lite"/>
    </source>
</evidence>
<evidence type="ECO:0000313" key="2">
    <source>
        <dbReference type="EMBL" id="GBP05474.1"/>
    </source>
</evidence>
<feature type="region of interest" description="Disordered" evidence="1">
    <location>
        <begin position="253"/>
        <end position="318"/>
    </location>
</feature>
<gene>
    <name evidence="2" type="ORF">EVAR_2991_1</name>
</gene>
<feature type="region of interest" description="Disordered" evidence="1">
    <location>
        <begin position="77"/>
        <end position="96"/>
    </location>
</feature>
<dbReference type="AlphaFoldDB" id="A0A4C1SU95"/>
<reference evidence="2 3" key="1">
    <citation type="journal article" date="2019" name="Commun. Biol.">
        <title>The bagworm genome reveals a unique fibroin gene that provides high tensile strength.</title>
        <authorList>
            <person name="Kono N."/>
            <person name="Nakamura H."/>
            <person name="Ohtoshi R."/>
            <person name="Tomita M."/>
            <person name="Numata K."/>
            <person name="Arakawa K."/>
        </authorList>
    </citation>
    <scope>NUCLEOTIDE SEQUENCE [LARGE SCALE GENOMIC DNA]</scope>
</reference>
<feature type="compositionally biased region" description="Basic residues" evidence="1">
    <location>
        <begin position="85"/>
        <end position="96"/>
    </location>
</feature>
<feature type="compositionally biased region" description="Basic and acidic residues" evidence="1">
    <location>
        <begin position="263"/>
        <end position="274"/>
    </location>
</feature>
<feature type="compositionally biased region" description="Basic and acidic residues" evidence="1">
    <location>
        <begin position="309"/>
        <end position="318"/>
    </location>
</feature>
<protein>
    <submittedName>
        <fullName evidence="2">Uncharacterized protein</fullName>
    </submittedName>
</protein>
<sequence length="318" mass="34928">MSKSKKSCCMNSTKRKPCCEHAKMVDCKDVAEIVEALTTEAADTRRVESGNRRTSYAITLGPGLPYGFLGFSPGPRGFKGPSAKSKQRTKKIGKQQKSKIKQCAYVPRPHRDVCVPMTPAMHTRLRFISHCPPESAKFDSSVRAHDDNCSCLSSSAEDFKERFLDGGGKDVYEKKVRYCEIQPEDALLPMSKPVVKHTDSDACIITVASPKTSGEVVAVARAPVETDEFRPPLPPKSGHAVFKPHSGIVINKNDEFSPDFDTDIGKEKGDDKKKPMSCGKKHGGGGDGPREKKPMRPEDSVCGPEDIPELDHVDIYSY</sequence>
<keyword evidence="3" id="KW-1185">Reference proteome</keyword>
<comment type="caution">
    <text evidence="2">The sequence shown here is derived from an EMBL/GenBank/DDBJ whole genome shotgun (WGS) entry which is preliminary data.</text>
</comment>